<reference evidence="2" key="1">
    <citation type="submission" date="2023-04" db="EMBL/GenBank/DDBJ databases">
        <authorList>
            <consortium name="ELIXIR-Norway"/>
        </authorList>
    </citation>
    <scope>NUCLEOTIDE SEQUENCE [LARGE SCALE GENOMIC DNA]</scope>
</reference>
<evidence type="ECO:0000313" key="2">
    <source>
        <dbReference type="EMBL" id="CAI9174269.1"/>
    </source>
</evidence>
<evidence type="ECO:0000256" key="1">
    <source>
        <dbReference type="SAM" id="MobiDB-lite"/>
    </source>
</evidence>
<feature type="compositionally biased region" description="Basic and acidic residues" evidence="1">
    <location>
        <begin position="67"/>
        <end position="86"/>
    </location>
</feature>
<accession>A0ABN8ZR89</accession>
<proteinExistence type="predicted"/>
<dbReference type="EMBL" id="OX459940">
    <property type="protein sequence ID" value="CAI9174269.1"/>
    <property type="molecule type" value="Genomic_DNA"/>
</dbReference>
<evidence type="ECO:0000313" key="3">
    <source>
        <dbReference type="Proteomes" id="UP001176941"/>
    </source>
</evidence>
<organism evidence="2 3">
    <name type="scientific">Rangifer tarandus platyrhynchus</name>
    <name type="common">Svalbard reindeer</name>
    <dbReference type="NCBI Taxonomy" id="3082113"/>
    <lineage>
        <taxon>Eukaryota</taxon>
        <taxon>Metazoa</taxon>
        <taxon>Chordata</taxon>
        <taxon>Craniata</taxon>
        <taxon>Vertebrata</taxon>
        <taxon>Euteleostomi</taxon>
        <taxon>Mammalia</taxon>
        <taxon>Eutheria</taxon>
        <taxon>Laurasiatheria</taxon>
        <taxon>Artiodactyla</taxon>
        <taxon>Ruminantia</taxon>
        <taxon>Pecora</taxon>
        <taxon>Cervidae</taxon>
        <taxon>Odocoileinae</taxon>
        <taxon>Rangifer</taxon>
    </lineage>
</organism>
<sequence>MAEGRNHLSVIPEKASFYILDGMDLFSTGTCVSPTLHPPVPCWTPFCFKCKSEPQEEVGARSSWRQLRSDKHEGKAKDWSAEEGKQSWHFQQLDPVTASPQDRLCWTSCDGRQINSLCSGHQKVGFSATDG</sequence>
<dbReference type="Proteomes" id="UP001176941">
    <property type="component" value="Chromosome 4"/>
</dbReference>
<feature type="region of interest" description="Disordered" evidence="1">
    <location>
        <begin position="59"/>
        <end position="86"/>
    </location>
</feature>
<protein>
    <submittedName>
        <fullName evidence="2">Uncharacterized protein</fullName>
    </submittedName>
</protein>
<gene>
    <name evidence="2" type="ORF">MRATA1EN1_LOCUS23231</name>
</gene>
<keyword evidence="3" id="KW-1185">Reference proteome</keyword>
<name>A0ABN8ZR89_RANTA</name>